<name>A0ACB9S7R1_9MYRT</name>
<evidence type="ECO:0000313" key="2">
    <source>
        <dbReference type="Proteomes" id="UP001057402"/>
    </source>
</evidence>
<gene>
    <name evidence="1" type="ORF">MLD38_004666</name>
</gene>
<comment type="caution">
    <text evidence="1">The sequence shown here is derived from an EMBL/GenBank/DDBJ whole genome shotgun (WGS) entry which is preliminary data.</text>
</comment>
<proteinExistence type="predicted"/>
<organism evidence="1 2">
    <name type="scientific">Melastoma candidum</name>
    <dbReference type="NCBI Taxonomy" id="119954"/>
    <lineage>
        <taxon>Eukaryota</taxon>
        <taxon>Viridiplantae</taxon>
        <taxon>Streptophyta</taxon>
        <taxon>Embryophyta</taxon>
        <taxon>Tracheophyta</taxon>
        <taxon>Spermatophyta</taxon>
        <taxon>Magnoliopsida</taxon>
        <taxon>eudicotyledons</taxon>
        <taxon>Gunneridae</taxon>
        <taxon>Pentapetalae</taxon>
        <taxon>rosids</taxon>
        <taxon>malvids</taxon>
        <taxon>Myrtales</taxon>
        <taxon>Melastomataceae</taxon>
        <taxon>Melastomatoideae</taxon>
        <taxon>Melastomateae</taxon>
        <taxon>Melastoma</taxon>
    </lineage>
</organism>
<protein>
    <submittedName>
        <fullName evidence="1">Uncharacterized protein</fullName>
    </submittedName>
</protein>
<keyword evidence="2" id="KW-1185">Reference proteome</keyword>
<dbReference type="Proteomes" id="UP001057402">
    <property type="component" value="Chromosome 2"/>
</dbReference>
<reference evidence="2" key="1">
    <citation type="journal article" date="2023" name="Front. Plant Sci.">
        <title>Chromosomal-level genome assembly of Melastoma candidum provides insights into trichome evolution.</title>
        <authorList>
            <person name="Zhong Y."/>
            <person name="Wu W."/>
            <person name="Sun C."/>
            <person name="Zou P."/>
            <person name="Liu Y."/>
            <person name="Dai S."/>
            <person name="Zhou R."/>
        </authorList>
    </citation>
    <scope>NUCLEOTIDE SEQUENCE [LARGE SCALE GENOMIC DNA]</scope>
</reference>
<accession>A0ACB9S7R1</accession>
<evidence type="ECO:0000313" key="1">
    <source>
        <dbReference type="EMBL" id="KAI4386762.1"/>
    </source>
</evidence>
<sequence>MPVEKATDKLNSADASVGISRCRISAPDLLLAWQSFGPLWHNYWFYHCKGNFILPPSSKWYFALYFMMFIV</sequence>
<dbReference type="EMBL" id="CM042881">
    <property type="protein sequence ID" value="KAI4386762.1"/>
    <property type="molecule type" value="Genomic_DNA"/>
</dbReference>